<evidence type="ECO:0000259" key="5">
    <source>
        <dbReference type="PROSITE" id="PS50042"/>
    </source>
</evidence>
<proteinExistence type="predicted"/>
<dbReference type="SUPFAM" id="SSF51206">
    <property type="entry name" value="cAMP-binding domain-like"/>
    <property type="match status" value="1"/>
</dbReference>
<dbReference type="RefSeq" id="WP_161693405.1">
    <property type="nucleotide sequence ID" value="NZ_JAAAMU010000001.1"/>
</dbReference>
<evidence type="ECO:0000259" key="6">
    <source>
        <dbReference type="PROSITE" id="PS51063"/>
    </source>
</evidence>
<dbReference type="Pfam" id="PF00027">
    <property type="entry name" value="cNMP_binding"/>
    <property type="match status" value="1"/>
</dbReference>
<dbReference type="Gene3D" id="1.10.10.10">
    <property type="entry name" value="Winged helix-like DNA-binding domain superfamily/Winged helix DNA-binding domain"/>
    <property type="match status" value="1"/>
</dbReference>
<organism evidence="7 8">
    <name type="scientific">Paenibacillus sacheonensis</name>
    <dbReference type="NCBI Taxonomy" id="742054"/>
    <lineage>
        <taxon>Bacteria</taxon>
        <taxon>Bacillati</taxon>
        <taxon>Bacillota</taxon>
        <taxon>Bacilli</taxon>
        <taxon>Bacillales</taxon>
        <taxon>Paenibacillaceae</taxon>
        <taxon>Paenibacillus</taxon>
    </lineage>
</organism>
<dbReference type="PROSITE" id="PS51063">
    <property type="entry name" value="HTH_CRP_2"/>
    <property type="match status" value="1"/>
</dbReference>
<dbReference type="InterPro" id="IPR012318">
    <property type="entry name" value="HTH_CRP"/>
</dbReference>
<dbReference type="PANTHER" id="PTHR24567:SF26">
    <property type="entry name" value="REGULATORY PROTEIN YEIL"/>
    <property type="match status" value="1"/>
</dbReference>
<feature type="domain" description="HTH crp-type" evidence="6">
    <location>
        <begin position="149"/>
        <end position="220"/>
    </location>
</feature>
<evidence type="ECO:0000256" key="2">
    <source>
        <dbReference type="ARBA" id="ARBA00023125"/>
    </source>
</evidence>
<keyword evidence="2" id="KW-0238">DNA-binding</keyword>
<evidence type="ECO:0000313" key="8">
    <source>
        <dbReference type="Proteomes" id="UP000558113"/>
    </source>
</evidence>
<keyword evidence="3" id="KW-0010">Activator</keyword>
<dbReference type="GO" id="GO:0003677">
    <property type="term" value="F:DNA binding"/>
    <property type="evidence" value="ECO:0007669"/>
    <property type="project" value="UniProtKB-KW"/>
</dbReference>
<keyword evidence="4" id="KW-0804">Transcription</keyword>
<dbReference type="InterPro" id="IPR014710">
    <property type="entry name" value="RmlC-like_jellyroll"/>
</dbReference>
<dbReference type="GO" id="GO:0005829">
    <property type="term" value="C:cytosol"/>
    <property type="evidence" value="ECO:0007669"/>
    <property type="project" value="TreeGrafter"/>
</dbReference>
<reference evidence="7 8" key="1">
    <citation type="submission" date="2020-01" db="EMBL/GenBank/DDBJ databases">
        <title>Paenibacillus soybeanensis sp. nov. isolated from the nodules of soybean (Glycine max(L.) Merr).</title>
        <authorList>
            <person name="Wang H."/>
        </authorList>
    </citation>
    <scope>NUCLEOTIDE SEQUENCE [LARGE SCALE GENOMIC DNA]</scope>
    <source>
        <strain evidence="7 8">DSM 23054</strain>
    </source>
</reference>
<feature type="domain" description="Cyclic nucleotide-binding" evidence="5">
    <location>
        <begin position="15"/>
        <end position="135"/>
    </location>
</feature>
<comment type="caution">
    <text evidence="7">The sequence shown here is derived from an EMBL/GenBank/DDBJ whole genome shotgun (WGS) entry which is preliminary data.</text>
</comment>
<dbReference type="SMART" id="SM00100">
    <property type="entry name" value="cNMP"/>
    <property type="match status" value="1"/>
</dbReference>
<dbReference type="AlphaFoldDB" id="A0A7X4YLB2"/>
<dbReference type="InterPro" id="IPR036390">
    <property type="entry name" value="WH_DNA-bd_sf"/>
</dbReference>
<dbReference type="OrthoDB" id="581021at2"/>
<dbReference type="GO" id="GO:0003700">
    <property type="term" value="F:DNA-binding transcription factor activity"/>
    <property type="evidence" value="ECO:0007669"/>
    <property type="project" value="TreeGrafter"/>
</dbReference>
<keyword evidence="8" id="KW-1185">Reference proteome</keyword>
<dbReference type="Gene3D" id="2.60.120.10">
    <property type="entry name" value="Jelly Rolls"/>
    <property type="match status" value="1"/>
</dbReference>
<accession>A0A7X4YLB2</accession>
<dbReference type="Pfam" id="PF13545">
    <property type="entry name" value="HTH_Crp_2"/>
    <property type="match status" value="1"/>
</dbReference>
<evidence type="ECO:0000256" key="1">
    <source>
        <dbReference type="ARBA" id="ARBA00023015"/>
    </source>
</evidence>
<keyword evidence="1" id="KW-0805">Transcription regulation</keyword>
<evidence type="ECO:0000256" key="4">
    <source>
        <dbReference type="ARBA" id="ARBA00023163"/>
    </source>
</evidence>
<dbReference type="PROSITE" id="PS50042">
    <property type="entry name" value="CNMP_BINDING_3"/>
    <property type="match status" value="1"/>
</dbReference>
<dbReference type="InterPro" id="IPR050397">
    <property type="entry name" value="Env_Response_Regulators"/>
</dbReference>
<dbReference type="InterPro" id="IPR036388">
    <property type="entry name" value="WH-like_DNA-bd_sf"/>
</dbReference>
<dbReference type="CDD" id="cd00038">
    <property type="entry name" value="CAP_ED"/>
    <property type="match status" value="1"/>
</dbReference>
<name>A0A7X4YLB2_9BACL</name>
<evidence type="ECO:0000256" key="3">
    <source>
        <dbReference type="ARBA" id="ARBA00023159"/>
    </source>
</evidence>
<gene>
    <name evidence="7" type="ORF">GT003_00765</name>
</gene>
<protein>
    <submittedName>
        <fullName evidence="7">Cyclic nucleotide-binding domain-containing protein</fullName>
    </submittedName>
</protein>
<evidence type="ECO:0000313" key="7">
    <source>
        <dbReference type="EMBL" id="NBC67524.1"/>
    </source>
</evidence>
<dbReference type="SUPFAM" id="SSF46785">
    <property type="entry name" value="Winged helix' DNA-binding domain"/>
    <property type="match status" value="1"/>
</dbReference>
<dbReference type="Proteomes" id="UP000558113">
    <property type="component" value="Unassembled WGS sequence"/>
</dbReference>
<dbReference type="PANTHER" id="PTHR24567">
    <property type="entry name" value="CRP FAMILY TRANSCRIPTIONAL REGULATORY PROTEIN"/>
    <property type="match status" value="1"/>
</dbReference>
<sequence>MNEIQDGREVGHYLQLHGLSSVFHEALRPHMSLDRYKQGELICSQGDPSHTLYVLVKGKIKIYTDSAEGRTLILSFKTPVDTIGDIEYVQDAAILNTVEAVSSVEMISIPYKRLRSHAGDHAPFLQFLLTNISRKFYAKSLTMSFNLMQPVDVRLAGYLLSVAFADAEPESGGSISTSGLRDAAHLIGTSYRHVNRVLGQFAADGLIERTKGMILVKDRAGLSVRANHNIYES</sequence>
<dbReference type="InterPro" id="IPR000595">
    <property type="entry name" value="cNMP-bd_dom"/>
</dbReference>
<dbReference type="InterPro" id="IPR018490">
    <property type="entry name" value="cNMP-bd_dom_sf"/>
</dbReference>
<dbReference type="EMBL" id="JAAAMU010000001">
    <property type="protein sequence ID" value="NBC67524.1"/>
    <property type="molecule type" value="Genomic_DNA"/>
</dbReference>